<sequence length="809" mass="87313">MPPFHQVLGALRHPPPHSQSRLLPSLARSFASRSPARSFPLRPPPRSPVLAALSARTCFAPTHRHFSLSSIFSPAKTAPTPSPFAVANIARIEADANAHPNDVPKQLALFAALTETKIPAGYELIITRWERMAEFDAENPLLHSDKAFEYYLQALSRTNAEASIAPAVRRRESLLAAHPAVLQPASELPLPPQSDAAAGIPADLPSTASSTLGSASPAAPTSRSQEIASSILAGNAVAPSGAAGAGAGNQTLNGDMAKLATALGGGAGITGNPIHVMVSEPKGAWIPKFARFVVFVLAGGFFILTILAVLLENSGLVKAAPRQSEFEPHDGAKPVKFSDVHGVDEAKEELADVVAFLKDPTQFAALGGRLPKGVLLTGDPGTGKTMLARAVAGEAGVPFLFASGSEFDEMFVGVGAKRVRELFAAARKKQPAIIFIDELDAIGGRRNARDQQYMKQTLNQLLVEMDGFLQDEGVIVIAATNFPESLDDALVRPGRFDRHIAVPLPDMRGRAQIIQHHMKDVIIGRDVDPMILARGTPGFTGADLQNMVKYVFIILFSRASKERAKEVTLKHMEWAKDRIVMGAERRSSYIDEKVKRLTAYHEGGHALTAIYTDGAMPLHKVTCMPRGHALGITSQLPKDDRLMVTHKEFLADIDVSLGGRVAEELIFGAENVTSGASSDLQKATAVATRMVKNWGYSEKIGPVYLNDREENISARKREEIENEVRRWVFLWSLPLMLQTGQARVLALLQSKQQELHRLANALIEHETLDLEEVQKVIRGEPIRNIKDVISEDLARMAGPVAAGVGAPAS</sequence>
<proteinExistence type="predicted"/>
<protein>
    <submittedName>
        <fullName evidence="1">ATP-dependent metallopeptidase Hfl</fullName>
    </submittedName>
</protein>
<name>A0ACB8SDW4_9AGAM</name>
<dbReference type="Proteomes" id="UP000814033">
    <property type="component" value="Unassembled WGS sequence"/>
</dbReference>
<evidence type="ECO:0000313" key="1">
    <source>
        <dbReference type="EMBL" id="KAI0054068.1"/>
    </source>
</evidence>
<keyword evidence="2" id="KW-1185">Reference proteome</keyword>
<accession>A0ACB8SDW4</accession>
<organism evidence="1 2">
    <name type="scientific">Auriscalpium vulgare</name>
    <dbReference type="NCBI Taxonomy" id="40419"/>
    <lineage>
        <taxon>Eukaryota</taxon>
        <taxon>Fungi</taxon>
        <taxon>Dikarya</taxon>
        <taxon>Basidiomycota</taxon>
        <taxon>Agaricomycotina</taxon>
        <taxon>Agaricomycetes</taxon>
        <taxon>Russulales</taxon>
        <taxon>Auriscalpiaceae</taxon>
        <taxon>Auriscalpium</taxon>
    </lineage>
</organism>
<gene>
    <name evidence="1" type="ORF">FA95DRAFT_1600562</name>
</gene>
<evidence type="ECO:0000313" key="2">
    <source>
        <dbReference type="Proteomes" id="UP000814033"/>
    </source>
</evidence>
<reference evidence="1" key="1">
    <citation type="submission" date="2021-02" db="EMBL/GenBank/DDBJ databases">
        <authorList>
            <consortium name="DOE Joint Genome Institute"/>
            <person name="Ahrendt S."/>
            <person name="Looney B.P."/>
            <person name="Miyauchi S."/>
            <person name="Morin E."/>
            <person name="Drula E."/>
            <person name="Courty P.E."/>
            <person name="Chicoki N."/>
            <person name="Fauchery L."/>
            <person name="Kohler A."/>
            <person name="Kuo A."/>
            <person name="Labutti K."/>
            <person name="Pangilinan J."/>
            <person name="Lipzen A."/>
            <person name="Riley R."/>
            <person name="Andreopoulos W."/>
            <person name="He G."/>
            <person name="Johnson J."/>
            <person name="Barry K.W."/>
            <person name="Grigoriev I.V."/>
            <person name="Nagy L."/>
            <person name="Hibbett D."/>
            <person name="Henrissat B."/>
            <person name="Matheny P.B."/>
            <person name="Labbe J."/>
            <person name="Martin F."/>
        </authorList>
    </citation>
    <scope>NUCLEOTIDE SEQUENCE</scope>
    <source>
        <strain evidence="1">FP105234-sp</strain>
    </source>
</reference>
<comment type="caution">
    <text evidence="1">The sequence shown here is derived from an EMBL/GenBank/DDBJ whole genome shotgun (WGS) entry which is preliminary data.</text>
</comment>
<dbReference type="EMBL" id="MU275838">
    <property type="protein sequence ID" value="KAI0054068.1"/>
    <property type="molecule type" value="Genomic_DNA"/>
</dbReference>
<reference evidence="1" key="2">
    <citation type="journal article" date="2022" name="New Phytol.">
        <title>Evolutionary transition to the ectomycorrhizal habit in the genomes of a hyperdiverse lineage of mushroom-forming fungi.</title>
        <authorList>
            <person name="Looney B."/>
            <person name="Miyauchi S."/>
            <person name="Morin E."/>
            <person name="Drula E."/>
            <person name="Courty P.E."/>
            <person name="Kohler A."/>
            <person name="Kuo A."/>
            <person name="LaButti K."/>
            <person name="Pangilinan J."/>
            <person name="Lipzen A."/>
            <person name="Riley R."/>
            <person name="Andreopoulos W."/>
            <person name="He G."/>
            <person name="Johnson J."/>
            <person name="Nolan M."/>
            <person name="Tritt A."/>
            <person name="Barry K.W."/>
            <person name="Grigoriev I.V."/>
            <person name="Nagy L.G."/>
            <person name="Hibbett D."/>
            <person name="Henrissat B."/>
            <person name="Matheny P.B."/>
            <person name="Labbe J."/>
            <person name="Martin F.M."/>
        </authorList>
    </citation>
    <scope>NUCLEOTIDE SEQUENCE</scope>
    <source>
        <strain evidence="1">FP105234-sp</strain>
    </source>
</reference>